<evidence type="ECO:0000256" key="4">
    <source>
        <dbReference type="ARBA" id="ARBA00023004"/>
    </source>
</evidence>
<dbReference type="Pfam" id="PF01814">
    <property type="entry name" value="Hemerythrin"/>
    <property type="match status" value="1"/>
</dbReference>
<comment type="caution">
    <text evidence="6">The sequence shown here is derived from an EMBL/GenBank/DDBJ whole genome shotgun (WGS) entry which is preliminary data.</text>
</comment>
<dbReference type="Gene3D" id="1.20.120.520">
    <property type="entry name" value="nmb1532 protein domain like"/>
    <property type="match status" value="1"/>
</dbReference>
<evidence type="ECO:0000256" key="3">
    <source>
        <dbReference type="ARBA" id="ARBA00022723"/>
    </source>
</evidence>
<dbReference type="InterPro" id="IPR019903">
    <property type="entry name" value="RIC_family"/>
</dbReference>
<evidence type="ECO:0000313" key="7">
    <source>
        <dbReference type="Proteomes" id="UP001319180"/>
    </source>
</evidence>
<gene>
    <name evidence="6" type="primary">ric</name>
    <name evidence="6" type="ORF">KK078_11070</name>
</gene>
<keyword evidence="2" id="KW-0963">Cytoplasm</keyword>
<proteinExistence type="predicted"/>
<dbReference type="EMBL" id="JAHESC010000013">
    <property type="protein sequence ID" value="MBT1687104.1"/>
    <property type="molecule type" value="Genomic_DNA"/>
</dbReference>
<name>A0AAP2D8G0_9BACT</name>
<dbReference type="Proteomes" id="UP001319180">
    <property type="component" value="Unassembled WGS sequence"/>
</dbReference>
<evidence type="ECO:0000313" key="6">
    <source>
        <dbReference type="EMBL" id="MBT1687104.1"/>
    </source>
</evidence>
<keyword evidence="7" id="KW-1185">Reference proteome</keyword>
<dbReference type="GO" id="GO:0046872">
    <property type="term" value="F:metal ion binding"/>
    <property type="evidence" value="ECO:0007669"/>
    <property type="project" value="UniProtKB-KW"/>
</dbReference>
<dbReference type="InterPro" id="IPR012312">
    <property type="entry name" value="Hemerythrin-like"/>
</dbReference>
<reference evidence="6 7" key="1">
    <citation type="submission" date="2021-05" db="EMBL/GenBank/DDBJ databases">
        <title>A Polyphasic approach of four new species of the genus Ohtaekwangia: Ohtaekwangia histidinii sp. nov., Ohtaekwangia cretensis sp. nov., Ohtaekwangia indiensis sp. nov., Ohtaekwangia reichenbachii sp. nov. from diverse environment.</title>
        <authorList>
            <person name="Octaviana S."/>
        </authorList>
    </citation>
    <scope>NUCLEOTIDE SEQUENCE [LARGE SCALE GENOMIC DNA]</scope>
    <source>
        <strain evidence="6 7">PWU37</strain>
    </source>
</reference>
<dbReference type="Pfam" id="PF04405">
    <property type="entry name" value="ScdA_N"/>
    <property type="match status" value="1"/>
</dbReference>
<dbReference type="NCBIfam" id="TIGR03652">
    <property type="entry name" value="FeS_repair_RIC"/>
    <property type="match status" value="1"/>
</dbReference>
<dbReference type="PANTHER" id="PTHR36438">
    <property type="entry name" value="IRON-SULFUR CLUSTER REPAIR PROTEIN YTFE"/>
    <property type="match status" value="1"/>
</dbReference>
<accession>A0AAP2D8G0</accession>
<comment type="subcellular location">
    <subcellularLocation>
        <location evidence="1">Cytoplasm</location>
    </subcellularLocation>
</comment>
<protein>
    <submittedName>
        <fullName evidence="6">Iron-sulfur cluster repair di-iron protein</fullName>
    </submittedName>
</protein>
<dbReference type="RefSeq" id="WP_254090338.1">
    <property type="nucleotide sequence ID" value="NZ_JAHESC010000013.1"/>
</dbReference>
<sequence length="242" mass="27270">MNIQSMAAEGGVPTVAQWAIDHPGALSVFTKYNIDYCCGGHRSLEEACVRVGLDPVMIAAEIRQAAPSAGGQVLRPETWGSALLADFIVQQHHAYVRHAIPELDALTERVCERHGHDTPALIPIREAFLALAEELSAHMEKEELILFPTIKRLEEAEAVPEHQHPIERMLQAPIAAMEDEHEAAGNLIKQIRALSANYTPPEFACATFRITFQRLREFDEDLMRHIHLENNILFERFKRAWV</sequence>
<keyword evidence="3" id="KW-0479">Metal-binding</keyword>
<dbReference type="AlphaFoldDB" id="A0AAP2D8G0"/>
<evidence type="ECO:0000256" key="2">
    <source>
        <dbReference type="ARBA" id="ARBA00022490"/>
    </source>
</evidence>
<feature type="domain" description="Hemerythrin-like" evidence="5">
    <location>
        <begin position="89"/>
        <end position="236"/>
    </location>
</feature>
<dbReference type="PANTHER" id="PTHR36438:SF1">
    <property type="entry name" value="IRON-SULFUR CLUSTER REPAIR PROTEIN YTFE"/>
    <property type="match status" value="1"/>
</dbReference>
<keyword evidence="4" id="KW-0408">Iron</keyword>
<dbReference type="GO" id="GO:0005737">
    <property type="term" value="C:cytoplasm"/>
    <property type="evidence" value="ECO:0007669"/>
    <property type="project" value="UniProtKB-SubCell"/>
</dbReference>
<organism evidence="6 7">
    <name type="scientific">Dawidia soli</name>
    <dbReference type="NCBI Taxonomy" id="2782352"/>
    <lineage>
        <taxon>Bacteria</taxon>
        <taxon>Pseudomonadati</taxon>
        <taxon>Bacteroidota</taxon>
        <taxon>Cytophagia</taxon>
        <taxon>Cytophagales</taxon>
        <taxon>Chryseotaleaceae</taxon>
        <taxon>Dawidia</taxon>
    </lineage>
</organism>
<evidence type="ECO:0000256" key="1">
    <source>
        <dbReference type="ARBA" id="ARBA00004496"/>
    </source>
</evidence>
<evidence type="ECO:0000259" key="5">
    <source>
        <dbReference type="Pfam" id="PF01814"/>
    </source>
</evidence>